<keyword evidence="4" id="KW-1185">Reference proteome</keyword>
<feature type="domain" description="Rhodopsin" evidence="2">
    <location>
        <begin position="42"/>
        <end position="271"/>
    </location>
</feature>
<dbReference type="Pfam" id="PF20684">
    <property type="entry name" value="Fung_rhodopsin"/>
    <property type="match status" value="1"/>
</dbReference>
<dbReference type="OrthoDB" id="3918601at2759"/>
<evidence type="ECO:0000256" key="1">
    <source>
        <dbReference type="SAM" id="Phobius"/>
    </source>
</evidence>
<organism evidence="3 4">
    <name type="scientific">Glonium stellatum</name>
    <dbReference type="NCBI Taxonomy" id="574774"/>
    <lineage>
        <taxon>Eukaryota</taxon>
        <taxon>Fungi</taxon>
        <taxon>Dikarya</taxon>
        <taxon>Ascomycota</taxon>
        <taxon>Pezizomycotina</taxon>
        <taxon>Dothideomycetes</taxon>
        <taxon>Pleosporomycetidae</taxon>
        <taxon>Gloniales</taxon>
        <taxon>Gloniaceae</taxon>
        <taxon>Glonium</taxon>
    </lineage>
</organism>
<feature type="transmembrane region" description="Helical" evidence="1">
    <location>
        <begin position="49"/>
        <end position="70"/>
    </location>
</feature>
<evidence type="ECO:0000313" key="4">
    <source>
        <dbReference type="Proteomes" id="UP000250140"/>
    </source>
</evidence>
<sequence length="379" mass="41100">MADNRFSPITTDDHAGLLWITAILCLIYSLISFTVRGHVKWNLYGVDDAFLAAATVAHLAQTIAVFIGLNQGLGKSGTVDTSDHTESGEATFAGVILFITAIWLSKFAVLSLMIRIFARDIPGQKIFSTVIYSLFAAAGLASILGFSVQCSASSYLDSSASELCKSQMSRWRLITILDGGSEIILVLIPAVMVYPLQMAFNLKFQVTLAFAFRLPLIALSILHLHYIPPTLNHTLSRSTSFVAIPALLIQQIQLCWSLLSATIPNLRSFMKSFHSGFGMDMGMGTLGTSYTPGSYGNGSRARTMGIRLHSLTTQDERTPPQGSGSKVAFEHGLRPDGAARSTVISHNAKGDAQLEDLSVRSGGSQELIIRRDVEWSVSY</sequence>
<dbReference type="PANTHER" id="PTHR39614:SF2">
    <property type="entry name" value="INTEGRAL MEMBRANE PROTEIN"/>
    <property type="match status" value="1"/>
</dbReference>
<feature type="transmembrane region" description="Helical" evidence="1">
    <location>
        <begin position="239"/>
        <end position="261"/>
    </location>
</feature>
<feature type="transmembrane region" description="Helical" evidence="1">
    <location>
        <begin position="206"/>
        <end position="227"/>
    </location>
</feature>
<feature type="transmembrane region" description="Helical" evidence="1">
    <location>
        <begin position="90"/>
        <end position="114"/>
    </location>
</feature>
<feature type="transmembrane region" description="Helical" evidence="1">
    <location>
        <begin position="16"/>
        <end position="37"/>
    </location>
</feature>
<accession>A0A8E2F7A8</accession>
<name>A0A8E2F7A8_9PEZI</name>
<evidence type="ECO:0000259" key="2">
    <source>
        <dbReference type="Pfam" id="PF20684"/>
    </source>
</evidence>
<gene>
    <name evidence="3" type="ORF">AOQ84DRAFT_386610</name>
</gene>
<feature type="transmembrane region" description="Helical" evidence="1">
    <location>
        <begin position="171"/>
        <end position="194"/>
    </location>
</feature>
<evidence type="ECO:0000313" key="3">
    <source>
        <dbReference type="EMBL" id="OCL11754.1"/>
    </source>
</evidence>
<keyword evidence="1" id="KW-1133">Transmembrane helix</keyword>
<keyword evidence="1" id="KW-0812">Transmembrane</keyword>
<dbReference type="PANTHER" id="PTHR39614">
    <property type="entry name" value="INTEGRAL MEMBRANE PROTEIN"/>
    <property type="match status" value="1"/>
</dbReference>
<dbReference type="AlphaFoldDB" id="A0A8E2F7A8"/>
<keyword evidence="1" id="KW-0472">Membrane</keyword>
<protein>
    <recommendedName>
        <fullName evidence="2">Rhodopsin domain-containing protein</fullName>
    </recommendedName>
</protein>
<proteinExistence type="predicted"/>
<dbReference type="InterPro" id="IPR049326">
    <property type="entry name" value="Rhodopsin_dom_fungi"/>
</dbReference>
<feature type="transmembrane region" description="Helical" evidence="1">
    <location>
        <begin position="126"/>
        <end position="148"/>
    </location>
</feature>
<reference evidence="3 4" key="1">
    <citation type="journal article" date="2016" name="Nat. Commun.">
        <title>Ectomycorrhizal ecology is imprinted in the genome of the dominant symbiotic fungus Cenococcum geophilum.</title>
        <authorList>
            <consortium name="DOE Joint Genome Institute"/>
            <person name="Peter M."/>
            <person name="Kohler A."/>
            <person name="Ohm R.A."/>
            <person name="Kuo A."/>
            <person name="Krutzmann J."/>
            <person name="Morin E."/>
            <person name="Arend M."/>
            <person name="Barry K.W."/>
            <person name="Binder M."/>
            <person name="Choi C."/>
            <person name="Clum A."/>
            <person name="Copeland A."/>
            <person name="Grisel N."/>
            <person name="Haridas S."/>
            <person name="Kipfer T."/>
            <person name="LaButti K."/>
            <person name="Lindquist E."/>
            <person name="Lipzen A."/>
            <person name="Maire R."/>
            <person name="Meier B."/>
            <person name="Mihaltcheva S."/>
            <person name="Molinier V."/>
            <person name="Murat C."/>
            <person name="Poggeler S."/>
            <person name="Quandt C.A."/>
            <person name="Sperisen C."/>
            <person name="Tritt A."/>
            <person name="Tisserant E."/>
            <person name="Crous P.W."/>
            <person name="Henrissat B."/>
            <person name="Nehls U."/>
            <person name="Egli S."/>
            <person name="Spatafora J.W."/>
            <person name="Grigoriev I.V."/>
            <person name="Martin F.M."/>
        </authorList>
    </citation>
    <scope>NUCLEOTIDE SEQUENCE [LARGE SCALE GENOMIC DNA]</scope>
    <source>
        <strain evidence="3 4">CBS 207.34</strain>
    </source>
</reference>
<dbReference type="EMBL" id="KV748992">
    <property type="protein sequence ID" value="OCL11754.1"/>
    <property type="molecule type" value="Genomic_DNA"/>
</dbReference>
<dbReference type="Proteomes" id="UP000250140">
    <property type="component" value="Unassembled WGS sequence"/>
</dbReference>